<gene>
    <name evidence="3" type="ORF">PITCH_A2030114</name>
</gene>
<dbReference type="PANTHER" id="PTHR35176">
    <property type="entry name" value="HEME OXYGENASE HI_0854-RELATED"/>
    <property type="match status" value="1"/>
</dbReference>
<dbReference type="GO" id="GO:0005829">
    <property type="term" value="C:cytosol"/>
    <property type="evidence" value="ECO:0007669"/>
    <property type="project" value="TreeGrafter"/>
</dbReference>
<protein>
    <submittedName>
        <fullName evidence="3">Putative stress protein (General stress protein 26)</fullName>
    </submittedName>
</protein>
<dbReference type="Gene3D" id="2.30.110.10">
    <property type="entry name" value="Electron Transport, Fmn-binding Protein, Chain A"/>
    <property type="match status" value="1"/>
</dbReference>
<evidence type="ECO:0000259" key="2">
    <source>
        <dbReference type="Pfam" id="PF01243"/>
    </source>
</evidence>
<dbReference type="GO" id="GO:0070967">
    <property type="term" value="F:coenzyme F420 binding"/>
    <property type="evidence" value="ECO:0007669"/>
    <property type="project" value="TreeGrafter"/>
</dbReference>
<dbReference type="SUPFAM" id="SSF50475">
    <property type="entry name" value="FMN-binding split barrel"/>
    <property type="match status" value="1"/>
</dbReference>
<dbReference type="InterPro" id="IPR012349">
    <property type="entry name" value="Split_barrel_FMN-bd"/>
</dbReference>
<dbReference type="GO" id="GO:0016627">
    <property type="term" value="F:oxidoreductase activity, acting on the CH-CH group of donors"/>
    <property type="evidence" value="ECO:0007669"/>
    <property type="project" value="TreeGrafter"/>
</dbReference>
<name>A0A445MWW3_9BACT</name>
<accession>A0A445MWW3</accession>
<proteinExistence type="predicted"/>
<keyword evidence="1" id="KW-0560">Oxidoreductase</keyword>
<reference evidence="3" key="1">
    <citation type="submission" date="2018-01" db="EMBL/GenBank/DDBJ databases">
        <authorList>
            <person name="Regsiter A."/>
            <person name="William W."/>
        </authorList>
    </citation>
    <scope>NUCLEOTIDE SEQUENCE</scope>
    <source>
        <strain evidence="3">TRIP AH-1</strain>
    </source>
</reference>
<evidence type="ECO:0000256" key="1">
    <source>
        <dbReference type="ARBA" id="ARBA00023002"/>
    </source>
</evidence>
<dbReference type="Pfam" id="PF01243">
    <property type="entry name" value="PNPOx_N"/>
    <property type="match status" value="1"/>
</dbReference>
<dbReference type="PANTHER" id="PTHR35176:SF6">
    <property type="entry name" value="HEME OXYGENASE HI_0854-RELATED"/>
    <property type="match status" value="1"/>
</dbReference>
<sequence>MDKKIENFVIDLMKDHNILTLATLREDGFPQANTVTFANDGLTIYFSTAQDSQKIKNIKNINKVSLTIDRDYEDWSKIKGLSMAATAEILTSPDAIKKAMDCLVKKFPFLAEMPEPEEPYAVVKISPKIISVLNYELGFGHNELIEV</sequence>
<evidence type="ECO:0000313" key="3">
    <source>
        <dbReference type="EMBL" id="SPD73970.1"/>
    </source>
</evidence>
<dbReference type="EMBL" id="OJIN01000117">
    <property type="protein sequence ID" value="SPD73970.1"/>
    <property type="molecule type" value="Genomic_DNA"/>
</dbReference>
<organism evidence="3">
    <name type="scientific">uncultured Desulfobacterium sp</name>
    <dbReference type="NCBI Taxonomy" id="201089"/>
    <lineage>
        <taxon>Bacteria</taxon>
        <taxon>Pseudomonadati</taxon>
        <taxon>Thermodesulfobacteriota</taxon>
        <taxon>Desulfobacteria</taxon>
        <taxon>Desulfobacterales</taxon>
        <taxon>Desulfobacteriaceae</taxon>
        <taxon>Desulfobacterium</taxon>
        <taxon>environmental samples</taxon>
    </lineage>
</organism>
<feature type="domain" description="Pyridoxamine 5'-phosphate oxidase N-terminal" evidence="2">
    <location>
        <begin position="11"/>
        <end position="128"/>
    </location>
</feature>
<dbReference type="InterPro" id="IPR052019">
    <property type="entry name" value="F420H2_bilvrd_red/Heme_oxyg"/>
</dbReference>
<dbReference type="AlphaFoldDB" id="A0A445MWW3"/>
<dbReference type="InterPro" id="IPR011576">
    <property type="entry name" value="Pyridox_Oxase_N"/>
</dbReference>